<name>A0ABN7Y8Z5_9BURK</name>
<dbReference type="SUPFAM" id="SSF52172">
    <property type="entry name" value="CheY-like"/>
    <property type="match status" value="1"/>
</dbReference>
<keyword evidence="4" id="KW-0378">Hydrolase</keyword>
<dbReference type="EMBL" id="CAJZAF010000007">
    <property type="protein sequence ID" value="CAG9169869.1"/>
    <property type="molecule type" value="Genomic_DNA"/>
</dbReference>
<dbReference type="PROSITE" id="PS50110">
    <property type="entry name" value="RESPONSE_REGULATORY"/>
    <property type="match status" value="1"/>
</dbReference>
<dbReference type="EC" id="3.5.1.44" evidence="4"/>
<dbReference type="RefSeq" id="WP_224001308.1">
    <property type="nucleotide sequence ID" value="NZ_CAJZAF010000007.1"/>
</dbReference>
<reference evidence="4 5" key="1">
    <citation type="submission" date="2021-08" db="EMBL/GenBank/DDBJ databases">
        <authorList>
            <person name="Peeters C."/>
        </authorList>
    </citation>
    <scope>NUCLEOTIDE SEQUENCE [LARGE SCALE GENOMIC DNA]</scope>
    <source>
        <strain evidence="4 5">LMG 23994</strain>
    </source>
</reference>
<dbReference type="InterPro" id="IPR050595">
    <property type="entry name" value="Bact_response_regulator"/>
</dbReference>
<accession>A0ABN7Y8Z5</accession>
<dbReference type="SMART" id="SM00448">
    <property type="entry name" value="REC"/>
    <property type="match status" value="1"/>
</dbReference>
<sequence length="394" mass="43915">MKGNPPILVVTPAVADAELVAALLSEEFDNIHVSTKPEFAVSDFEEHQPEVLVLAFDKLEDAEQYYRDLFRLSSVAPTVPHRTLVLCTGSELWKVYELCKTAHFDDYVLFWPATNDAPRLRMAVHHALRQTRQPPPDTVSAGQLVACAKQLASYDVQLDDQAAESRERIDLATRSLSLAEQAIARELDGFLHKVRAMPSARTMVAGDASDFQRTIEQLKTEAIGNHLASIRHTMEDIREWLGSLSLQAGPRIESARALRELAEKFQPLLLVVDDDEFQHDLLRELLRDTGFRLVFATTGLEAAAGLRQYRPDLVLMDIELPDISGIEVTRRLRRLPYMTDVPVIMITGNSERSVVIECLKAGATDFAVKPFDKTSLIAKIDSSLSKLGVESGKS</sequence>
<evidence type="ECO:0000259" key="3">
    <source>
        <dbReference type="PROSITE" id="PS50110"/>
    </source>
</evidence>
<proteinExistence type="predicted"/>
<organism evidence="4 5">
    <name type="scientific">Cupriavidus pinatubonensis</name>
    <dbReference type="NCBI Taxonomy" id="248026"/>
    <lineage>
        <taxon>Bacteria</taxon>
        <taxon>Pseudomonadati</taxon>
        <taxon>Pseudomonadota</taxon>
        <taxon>Betaproteobacteria</taxon>
        <taxon>Burkholderiales</taxon>
        <taxon>Burkholderiaceae</taxon>
        <taxon>Cupriavidus</taxon>
    </lineage>
</organism>
<evidence type="ECO:0000256" key="1">
    <source>
        <dbReference type="ARBA" id="ARBA00022553"/>
    </source>
</evidence>
<evidence type="ECO:0000313" key="5">
    <source>
        <dbReference type="Proteomes" id="UP000701702"/>
    </source>
</evidence>
<dbReference type="Proteomes" id="UP000701702">
    <property type="component" value="Unassembled WGS sequence"/>
</dbReference>
<dbReference type="PANTHER" id="PTHR44591:SF3">
    <property type="entry name" value="RESPONSE REGULATORY DOMAIN-CONTAINING PROTEIN"/>
    <property type="match status" value="1"/>
</dbReference>
<feature type="domain" description="Response regulatory" evidence="3">
    <location>
        <begin position="268"/>
        <end position="384"/>
    </location>
</feature>
<protein>
    <submittedName>
        <fullName evidence="4">Protein-glutamate methylesterase/protein-glutamine glutaminase</fullName>
        <ecNumber evidence="4">3.5.1.44</ecNumber>
    </submittedName>
</protein>
<evidence type="ECO:0000256" key="2">
    <source>
        <dbReference type="PROSITE-ProRule" id="PRU00169"/>
    </source>
</evidence>
<feature type="modified residue" description="4-aspartylphosphate" evidence="2">
    <location>
        <position position="317"/>
    </location>
</feature>
<comment type="caution">
    <text evidence="4">The sequence shown here is derived from an EMBL/GenBank/DDBJ whole genome shotgun (WGS) entry which is preliminary data.</text>
</comment>
<dbReference type="InterPro" id="IPR001789">
    <property type="entry name" value="Sig_transdc_resp-reg_receiver"/>
</dbReference>
<dbReference type="PANTHER" id="PTHR44591">
    <property type="entry name" value="STRESS RESPONSE REGULATOR PROTEIN 1"/>
    <property type="match status" value="1"/>
</dbReference>
<dbReference type="InterPro" id="IPR011006">
    <property type="entry name" value="CheY-like_superfamily"/>
</dbReference>
<gene>
    <name evidence="4" type="primary">cheB_3</name>
    <name evidence="4" type="ORF">LMG23994_01704</name>
</gene>
<evidence type="ECO:0000313" key="4">
    <source>
        <dbReference type="EMBL" id="CAG9169869.1"/>
    </source>
</evidence>
<dbReference type="Gene3D" id="3.40.50.2300">
    <property type="match status" value="1"/>
</dbReference>
<keyword evidence="5" id="KW-1185">Reference proteome</keyword>
<keyword evidence="1 2" id="KW-0597">Phosphoprotein</keyword>
<dbReference type="GO" id="GO:0050568">
    <property type="term" value="F:protein-glutamine glutaminase activity"/>
    <property type="evidence" value="ECO:0007669"/>
    <property type="project" value="UniProtKB-EC"/>
</dbReference>
<dbReference type="Pfam" id="PF00072">
    <property type="entry name" value="Response_reg"/>
    <property type="match status" value="1"/>
</dbReference>